<evidence type="ECO:0000313" key="2">
    <source>
        <dbReference type="EMBL" id="KAF7124855.1"/>
    </source>
</evidence>
<name>A0A834G4M6_RHOSS</name>
<feature type="compositionally biased region" description="Basic residues" evidence="1">
    <location>
        <begin position="293"/>
        <end position="305"/>
    </location>
</feature>
<gene>
    <name evidence="2" type="ORF">RHSIM_Rhsim12G0091200</name>
</gene>
<accession>A0A834G4M6</accession>
<organism evidence="2 3">
    <name type="scientific">Rhododendron simsii</name>
    <name type="common">Sims's rhododendron</name>
    <dbReference type="NCBI Taxonomy" id="118357"/>
    <lineage>
        <taxon>Eukaryota</taxon>
        <taxon>Viridiplantae</taxon>
        <taxon>Streptophyta</taxon>
        <taxon>Embryophyta</taxon>
        <taxon>Tracheophyta</taxon>
        <taxon>Spermatophyta</taxon>
        <taxon>Magnoliopsida</taxon>
        <taxon>eudicotyledons</taxon>
        <taxon>Gunneridae</taxon>
        <taxon>Pentapetalae</taxon>
        <taxon>asterids</taxon>
        <taxon>Ericales</taxon>
        <taxon>Ericaceae</taxon>
        <taxon>Ericoideae</taxon>
        <taxon>Rhodoreae</taxon>
        <taxon>Rhododendron</taxon>
    </lineage>
</organism>
<dbReference type="Proteomes" id="UP000626092">
    <property type="component" value="Unassembled WGS sequence"/>
</dbReference>
<protein>
    <submittedName>
        <fullName evidence="2">Uncharacterized protein</fullName>
    </submittedName>
</protein>
<evidence type="ECO:0000313" key="3">
    <source>
        <dbReference type="Proteomes" id="UP000626092"/>
    </source>
</evidence>
<comment type="caution">
    <text evidence="2">The sequence shown here is derived from an EMBL/GenBank/DDBJ whole genome shotgun (WGS) entry which is preliminary data.</text>
</comment>
<dbReference type="AlphaFoldDB" id="A0A834G4M6"/>
<feature type="region of interest" description="Disordered" evidence="1">
    <location>
        <begin position="75"/>
        <end position="106"/>
    </location>
</feature>
<reference evidence="2" key="1">
    <citation type="submission" date="2019-11" db="EMBL/GenBank/DDBJ databases">
        <authorList>
            <person name="Liu Y."/>
            <person name="Hou J."/>
            <person name="Li T.-Q."/>
            <person name="Guan C.-H."/>
            <person name="Wu X."/>
            <person name="Wu H.-Z."/>
            <person name="Ling F."/>
            <person name="Zhang R."/>
            <person name="Shi X.-G."/>
            <person name="Ren J.-P."/>
            <person name="Chen E.-F."/>
            <person name="Sun J.-M."/>
        </authorList>
    </citation>
    <scope>NUCLEOTIDE SEQUENCE</scope>
    <source>
        <strain evidence="2">Adult_tree_wgs_1</strain>
        <tissue evidence="2">Leaves</tissue>
    </source>
</reference>
<feature type="region of interest" description="Disordered" evidence="1">
    <location>
        <begin position="285"/>
        <end position="305"/>
    </location>
</feature>
<keyword evidence="3" id="KW-1185">Reference proteome</keyword>
<dbReference type="EMBL" id="WJXA01000012">
    <property type="protein sequence ID" value="KAF7124855.1"/>
    <property type="molecule type" value="Genomic_DNA"/>
</dbReference>
<proteinExistence type="predicted"/>
<evidence type="ECO:0000256" key="1">
    <source>
        <dbReference type="SAM" id="MobiDB-lite"/>
    </source>
</evidence>
<sequence>MAWIMGKGKLLANCTAVHTSRTRVTALWKRQDLVTSELVTIGVKRISTMPATAAHSACAGKLTRLASYLIIPDSDPASSSDSDVDNQDSPPQRSRIHCSRQCRDSNDSDDGFFSISRIQSSQKMALKVAKKVKVASGYSSNLNEKNERLELCTAISMVHVGAGGIVNLGIFVEPSVGEISRFSVDHSLVLVHSRSTPKSSTSLSLSLSVSLSLEVSGGGGGSGGLVVDGVHFLTVMEREPIFDFHPGGELEDDVVDIEELELQGNPNPTVTTLADVVNVEDDTVQKVNQVREKKTKKRKFPPQTP</sequence>